<dbReference type="Pfam" id="PF04383">
    <property type="entry name" value="KilA-N"/>
    <property type="match status" value="1"/>
</dbReference>
<dbReference type="InterPro" id="IPR018004">
    <property type="entry name" value="KilA/APSES_HTH"/>
</dbReference>
<sequence length="187" mass="21264">MNEIVIADKAIRFSDGLYCLNDLHKASGGEKRYEPYRWLRLVQTSELIRELEFEQREPQVWGSMKNQPLIKTIKGFGKQQGTFACRELVYSYAMWISPKFHLQVVRAFDALVTGRAVVPAACPNRIPPSAIPFELSVPRSAAEARKLASQLALERRSLDLKIARAQPWLRFWADLEAEDGSTSLPLC</sequence>
<proteinExistence type="predicted"/>
<feature type="domain" description="KilA-N" evidence="1">
    <location>
        <begin position="1"/>
        <end position="111"/>
    </location>
</feature>
<reference evidence="2 3" key="1">
    <citation type="submission" date="2018-11" db="EMBL/GenBank/DDBJ databases">
        <title>Neisseria weixii sp. nov. isolated from the rectal contents of plateau pika (Ochotona cruzoniae).</title>
        <authorList>
            <person name="Zhang G."/>
        </authorList>
    </citation>
    <scope>NUCLEOTIDE SEQUENCE [LARGE SCALE GENOMIC DNA]</scope>
    <source>
        <strain evidence="2 3">10009</strain>
    </source>
</reference>
<dbReference type="EMBL" id="RPFL01000002">
    <property type="protein sequence ID" value="RPD90501.1"/>
    <property type="molecule type" value="Genomic_DNA"/>
</dbReference>
<keyword evidence="3" id="KW-1185">Reference proteome</keyword>
<evidence type="ECO:0000313" key="2">
    <source>
        <dbReference type="EMBL" id="RPD90501.1"/>
    </source>
</evidence>
<evidence type="ECO:0000313" key="3">
    <source>
        <dbReference type="Proteomes" id="UP000272412"/>
    </source>
</evidence>
<dbReference type="AlphaFoldDB" id="A0A3N4N334"/>
<dbReference type="RefSeq" id="WP_123803651.1">
    <property type="nucleotide sequence ID" value="NZ_RPFL01000002.1"/>
</dbReference>
<protein>
    <submittedName>
        <fullName evidence="2">KilA-N domain-containing protein</fullName>
    </submittedName>
</protein>
<gene>
    <name evidence="2" type="ORF">EGK74_01760</name>
</gene>
<comment type="caution">
    <text evidence="2">The sequence shown here is derived from an EMBL/GenBank/DDBJ whole genome shotgun (WGS) entry which is preliminary data.</text>
</comment>
<dbReference type="Proteomes" id="UP000272412">
    <property type="component" value="Unassembled WGS sequence"/>
</dbReference>
<dbReference type="InterPro" id="IPR017880">
    <property type="entry name" value="KilA_N"/>
</dbReference>
<dbReference type="PROSITE" id="PS51301">
    <property type="entry name" value="KILA_N"/>
    <property type="match status" value="1"/>
</dbReference>
<name>A0A3N4N334_9NEIS</name>
<organism evidence="2 3">
    <name type="scientific">Neisseria weixii</name>
    <dbReference type="NCBI Taxonomy" id="1853276"/>
    <lineage>
        <taxon>Bacteria</taxon>
        <taxon>Pseudomonadati</taxon>
        <taxon>Pseudomonadota</taxon>
        <taxon>Betaproteobacteria</taxon>
        <taxon>Neisseriales</taxon>
        <taxon>Neisseriaceae</taxon>
        <taxon>Neisseria</taxon>
    </lineage>
</organism>
<dbReference type="OrthoDB" id="9178758at2"/>
<dbReference type="SMART" id="SM01252">
    <property type="entry name" value="KilA-N"/>
    <property type="match status" value="1"/>
</dbReference>
<accession>A0A3N4N334</accession>
<evidence type="ECO:0000259" key="1">
    <source>
        <dbReference type="PROSITE" id="PS51301"/>
    </source>
</evidence>